<reference evidence="2" key="1">
    <citation type="journal article" date="2015" name="MBio">
        <title>Eco-Evolutionary Dynamics of Episomes among Ecologically Cohesive Bacterial Populations.</title>
        <authorList>
            <person name="Xue H."/>
            <person name="Cordero O.X."/>
            <person name="Camas F.M."/>
            <person name="Trimble W."/>
            <person name="Meyer F."/>
            <person name="Guglielmini J."/>
            <person name="Rocha E.P."/>
            <person name="Polz M.F."/>
        </authorList>
    </citation>
    <scope>NUCLEOTIDE SEQUENCE</scope>
    <source>
        <strain evidence="2">5S_235</strain>
    </source>
</reference>
<evidence type="ECO:0000313" key="2">
    <source>
        <dbReference type="EMBL" id="AKN37743.1"/>
    </source>
</evidence>
<accession>A0A0H3ZN70</accession>
<evidence type="ECO:0000256" key="1">
    <source>
        <dbReference type="SAM" id="MobiDB-lite"/>
    </source>
</evidence>
<protein>
    <submittedName>
        <fullName evidence="2">Uncharacterized protein</fullName>
    </submittedName>
</protein>
<dbReference type="EMBL" id="KP795548">
    <property type="protein sequence ID" value="AKN37743.1"/>
    <property type="molecule type" value="Genomic_DNA"/>
</dbReference>
<name>A0A0H3ZN70_VIBSP</name>
<dbReference type="AlphaFoldDB" id="A0A0H3ZN70"/>
<feature type="region of interest" description="Disordered" evidence="1">
    <location>
        <begin position="1"/>
        <end position="20"/>
    </location>
</feature>
<sequence>MTGQASLPSQKRAQGEQRQNAGFMMRVISNDIKCSLTERHVGTAF</sequence>
<organism evidence="2">
    <name type="scientific">Vibrio splendidus</name>
    <dbReference type="NCBI Taxonomy" id="29497"/>
    <lineage>
        <taxon>Bacteria</taxon>
        <taxon>Pseudomonadati</taxon>
        <taxon>Pseudomonadota</taxon>
        <taxon>Gammaproteobacteria</taxon>
        <taxon>Vibrionales</taxon>
        <taxon>Vibrionaceae</taxon>
        <taxon>Vibrio</taxon>
    </lineage>
</organism>
<proteinExistence type="predicted"/>